<sequence>MNSTLIPSTPPPIPTSPNFLNGGFFNRGDQQQFPTQTPNLQPQLEQFTNQQIFVSQTQAPAFNQVVQSGQQGINQNFPSPTLNELY</sequence>
<organism evidence="2 3">
    <name type="scientific">Caenorhabditis angaria</name>
    <dbReference type="NCBI Taxonomy" id="860376"/>
    <lineage>
        <taxon>Eukaryota</taxon>
        <taxon>Metazoa</taxon>
        <taxon>Ecdysozoa</taxon>
        <taxon>Nematoda</taxon>
        <taxon>Chromadorea</taxon>
        <taxon>Rhabditida</taxon>
        <taxon>Rhabditina</taxon>
        <taxon>Rhabditomorpha</taxon>
        <taxon>Rhabditoidea</taxon>
        <taxon>Rhabditidae</taxon>
        <taxon>Peloderinae</taxon>
        <taxon>Caenorhabditis</taxon>
    </lineage>
</organism>
<gene>
    <name evidence="2" type="ORF">CAMP_LOCUS109</name>
</gene>
<accession>A0A9P1I3D1</accession>
<reference evidence="2" key="1">
    <citation type="submission" date="2022-11" db="EMBL/GenBank/DDBJ databases">
        <authorList>
            <person name="Kikuchi T."/>
        </authorList>
    </citation>
    <scope>NUCLEOTIDE SEQUENCE</scope>
    <source>
        <strain evidence="2">PS1010</strain>
    </source>
</reference>
<keyword evidence="3" id="KW-1185">Reference proteome</keyword>
<evidence type="ECO:0000313" key="2">
    <source>
        <dbReference type="EMBL" id="CAI5437472.1"/>
    </source>
</evidence>
<name>A0A9P1I3D1_9PELO</name>
<protein>
    <submittedName>
        <fullName evidence="2">Uncharacterized protein</fullName>
    </submittedName>
</protein>
<feature type="compositionally biased region" description="Polar residues" evidence="1">
    <location>
        <begin position="28"/>
        <end position="37"/>
    </location>
</feature>
<dbReference type="AlphaFoldDB" id="A0A9P1I3D1"/>
<proteinExistence type="predicted"/>
<dbReference type="EMBL" id="CANHGI010000001">
    <property type="protein sequence ID" value="CAI5437472.1"/>
    <property type="molecule type" value="Genomic_DNA"/>
</dbReference>
<comment type="caution">
    <text evidence="2">The sequence shown here is derived from an EMBL/GenBank/DDBJ whole genome shotgun (WGS) entry which is preliminary data.</text>
</comment>
<evidence type="ECO:0000313" key="3">
    <source>
        <dbReference type="Proteomes" id="UP001152747"/>
    </source>
</evidence>
<dbReference type="Proteomes" id="UP001152747">
    <property type="component" value="Unassembled WGS sequence"/>
</dbReference>
<feature type="region of interest" description="Disordered" evidence="1">
    <location>
        <begin position="1"/>
        <end position="37"/>
    </location>
</feature>
<evidence type="ECO:0000256" key="1">
    <source>
        <dbReference type="SAM" id="MobiDB-lite"/>
    </source>
</evidence>